<dbReference type="InterPro" id="IPR001996">
    <property type="entry name" value="PTS_IIB_1"/>
</dbReference>
<feature type="domain" description="PTS EIIC type-1" evidence="14">
    <location>
        <begin position="128"/>
        <end position="472"/>
    </location>
</feature>
<dbReference type="GO" id="GO:0005886">
    <property type="term" value="C:plasma membrane"/>
    <property type="evidence" value="ECO:0007669"/>
    <property type="project" value="UniProtKB-SubCell"/>
</dbReference>
<gene>
    <name evidence="15" type="ORF">GIY09_01570</name>
</gene>
<dbReference type="GO" id="GO:0008982">
    <property type="term" value="F:protein-N(PI)-phosphohistidine-sugar phosphotransferase activity"/>
    <property type="evidence" value="ECO:0007669"/>
    <property type="project" value="InterPro"/>
</dbReference>
<evidence type="ECO:0000259" key="14">
    <source>
        <dbReference type="PROSITE" id="PS51103"/>
    </source>
</evidence>
<dbReference type="GO" id="GO:0090589">
    <property type="term" value="F:protein-phosphocysteine-trehalose phosphotransferase system transporter activity"/>
    <property type="evidence" value="ECO:0007669"/>
    <property type="project" value="TreeGrafter"/>
</dbReference>
<feature type="transmembrane region" description="Helical" evidence="12">
    <location>
        <begin position="184"/>
        <end position="203"/>
    </location>
</feature>
<dbReference type="InterPro" id="IPR018113">
    <property type="entry name" value="PTrfase_EIIB_Cys"/>
</dbReference>
<evidence type="ECO:0000256" key="10">
    <source>
        <dbReference type="ARBA" id="ARBA00023136"/>
    </source>
</evidence>
<feature type="transmembrane region" description="Helical" evidence="12">
    <location>
        <begin position="295"/>
        <end position="324"/>
    </location>
</feature>
<dbReference type="InterPro" id="IPR050558">
    <property type="entry name" value="PTS_Sugar-Specific_Components"/>
</dbReference>
<dbReference type="RefSeq" id="WP_153863017.1">
    <property type="nucleotide sequence ID" value="NZ_WJQS01000001.1"/>
</dbReference>
<dbReference type="PANTHER" id="PTHR30175">
    <property type="entry name" value="PHOSPHOTRANSFERASE SYSTEM TRANSPORT PROTEIN"/>
    <property type="match status" value="1"/>
</dbReference>
<feature type="transmembrane region" description="Helical" evidence="12">
    <location>
        <begin position="156"/>
        <end position="177"/>
    </location>
</feature>
<keyword evidence="2" id="KW-0813">Transport</keyword>
<organism evidence="15 16">
    <name type="scientific">Fundicoccus ignavus</name>
    <dbReference type="NCBI Taxonomy" id="2664442"/>
    <lineage>
        <taxon>Bacteria</taxon>
        <taxon>Bacillati</taxon>
        <taxon>Bacillota</taxon>
        <taxon>Bacilli</taxon>
        <taxon>Lactobacillales</taxon>
        <taxon>Aerococcaceae</taxon>
        <taxon>Fundicoccus</taxon>
    </lineage>
</organism>
<feature type="transmembrane region" description="Helical" evidence="12">
    <location>
        <begin position="396"/>
        <end position="420"/>
    </location>
</feature>
<evidence type="ECO:0000256" key="7">
    <source>
        <dbReference type="ARBA" id="ARBA00022692"/>
    </source>
</evidence>
<evidence type="ECO:0000256" key="5">
    <source>
        <dbReference type="ARBA" id="ARBA00022679"/>
    </source>
</evidence>
<feature type="transmembrane region" description="Helical" evidence="12">
    <location>
        <begin position="336"/>
        <end position="357"/>
    </location>
</feature>
<keyword evidence="5" id="KW-0808">Transferase</keyword>
<dbReference type="EMBL" id="WJQS01000001">
    <property type="protein sequence ID" value="MRI84586.1"/>
    <property type="molecule type" value="Genomic_DNA"/>
</dbReference>
<dbReference type="GO" id="GO:0015771">
    <property type="term" value="P:trehalose transport"/>
    <property type="evidence" value="ECO:0007669"/>
    <property type="project" value="TreeGrafter"/>
</dbReference>
<evidence type="ECO:0000256" key="12">
    <source>
        <dbReference type="SAM" id="Phobius"/>
    </source>
</evidence>
<dbReference type="GO" id="GO:0016301">
    <property type="term" value="F:kinase activity"/>
    <property type="evidence" value="ECO:0007669"/>
    <property type="project" value="UniProtKB-KW"/>
</dbReference>
<keyword evidence="4" id="KW-0762">Sugar transport</keyword>
<dbReference type="CDD" id="cd00212">
    <property type="entry name" value="PTS_IIB_glc"/>
    <property type="match status" value="1"/>
</dbReference>
<dbReference type="Gene3D" id="3.30.1360.60">
    <property type="entry name" value="Glucose permease domain IIB"/>
    <property type="match status" value="1"/>
</dbReference>
<feature type="transmembrane region" description="Helical" evidence="12">
    <location>
        <begin position="440"/>
        <end position="461"/>
    </location>
</feature>
<feature type="active site" description="Phosphocysteine intermediate; for EIIB activity" evidence="11">
    <location>
        <position position="28"/>
    </location>
</feature>
<keyword evidence="9 12" id="KW-1133">Transmembrane helix</keyword>
<name>A0A6I2GBJ4_9LACT</name>
<accession>A0A6I2GBJ4</accession>
<evidence type="ECO:0000256" key="11">
    <source>
        <dbReference type="PROSITE-ProRule" id="PRU00421"/>
    </source>
</evidence>
<dbReference type="AlphaFoldDB" id="A0A6I2GBJ4"/>
<evidence type="ECO:0000313" key="16">
    <source>
        <dbReference type="Proteomes" id="UP000430975"/>
    </source>
</evidence>
<dbReference type="PROSITE" id="PS01035">
    <property type="entry name" value="PTS_EIIB_TYPE_1_CYS"/>
    <property type="match status" value="1"/>
</dbReference>
<dbReference type="SUPFAM" id="SSF55604">
    <property type="entry name" value="Glucose permease domain IIB"/>
    <property type="match status" value="1"/>
</dbReference>
<feature type="transmembrane region" description="Helical" evidence="12">
    <location>
        <begin position="369"/>
        <end position="389"/>
    </location>
</feature>
<evidence type="ECO:0000256" key="3">
    <source>
        <dbReference type="ARBA" id="ARBA00022475"/>
    </source>
</evidence>
<evidence type="ECO:0000256" key="9">
    <source>
        <dbReference type="ARBA" id="ARBA00022989"/>
    </source>
</evidence>
<protein>
    <submittedName>
        <fullName evidence="15">PTS fructose transporter subunit IIB</fullName>
    </submittedName>
</protein>
<dbReference type="Pfam" id="PF00367">
    <property type="entry name" value="PTS_EIIB"/>
    <property type="match status" value="1"/>
</dbReference>
<keyword evidence="6" id="KW-0598">Phosphotransferase system</keyword>
<keyword evidence="7 12" id="KW-0812">Transmembrane</keyword>
<proteinExistence type="predicted"/>
<evidence type="ECO:0000313" key="15">
    <source>
        <dbReference type="EMBL" id="MRI84586.1"/>
    </source>
</evidence>
<feature type="transmembrane region" description="Helical" evidence="12">
    <location>
        <begin position="223"/>
        <end position="241"/>
    </location>
</feature>
<dbReference type="InterPro" id="IPR013013">
    <property type="entry name" value="PTS_EIIC_1"/>
</dbReference>
<dbReference type="GO" id="GO:0009401">
    <property type="term" value="P:phosphoenolpyruvate-dependent sugar phosphotransferase system"/>
    <property type="evidence" value="ECO:0007669"/>
    <property type="project" value="UniProtKB-KW"/>
</dbReference>
<keyword evidence="8" id="KW-0418">Kinase</keyword>
<feature type="domain" description="PTS EIIB type-1" evidence="13">
    <location>
        <begin position="6"/>
        <end position="88"/>
    </location>
</feature>
<keyword evidence="16" id="KW-1185">Reference proteome</keyword>
<dbReference type="InterPro" id="IPR003352">
    <property type="entry name" value="PTS_EIIC"/>
</dbReference>
<evidence type="ECO:0000256" key="2">
    <source>
        <dbReference type="ARBA" id="ARBA00022448"/>
    </source>
</evidence>
<dbReference type="InterPro" id="IPR036878">
    <property type="entry name" value="Glu_permease_IIB"/>
</dbReference>
<evidence type="ECO:0000256" key="6">
    <source>
        <dbReference type="ARBA" id="ARBA00022683"/>
    </source>
</evidence>
<reference evidence="15 16" key="1">
    <citation type="submission" date="2019-11" db="EMBL/GenBank/DDBJ databases">
        <title>Characterisation of Fundicoccus ignavus gen. nov. sp. nov., a novel genus of the family Aerococcaceae isolated from bulk tank milk.</title>
        <authorList>
            <person name="Siebert A."/>
            <person name="Huptas C."/>
            <person name="Wenning M."/>
            <person name="Scherer S."/>
            <person name="Doll E.V."/>
        </authorList>
    </citation>
    <scope>NUCLEOTIDE SEQUENCE [LARGE SCALE GENOMIC DNA]</scope>
    <source>
        <strain evidence="15 16">WS4759</strain>
    </source>
</reference>
<evidence type="ECO:0000259" key="13">
    <source>
        <dbReference type="PROSITE" id="PS51098"/>
    </source>
</evidence>
<dbReference type="PROSITE" id="PS51098">
    <property type="entry name" value="PTS_EIIB_TYPE_1"/>
    <property type="match status" value="1"/>
</dbReference>
<keyword evidence="10 12" id="KW-0472">Membrane</keyword>
<evidence type="ECO:0000256" key="1">
    <source>
        <dbReference type="ARBA" id="ARBA00004651"/>
    </source>
</evidence>
<dbReference type="PROSITE" id="PS51103">
    <property type="entry name" value="PTS_EIIC_TYPE_1"/>
    <property type="match status" value="1"/>
</dbReference>
<dbReference type="PANTHER" id="PTHR30175:SF1">
    <property type="entry name" value="PTS SYSTEM ARBUTIN-, CELLOBIOSE-, AND SALICIN-SPECIFIC EIIBC COMPONENT-RELATED"/>
    <property type="match status" value="1"/>
</dbReference>
<comment type="subcellular location">
    <subcellularLocation>
        <location evidence="1">Cell membrane</location>
        <topology evidence="1">Multi-pass membrane protein</topology>
    </subcellularLocation>
</comment>
<dbReference type="Proteomes" id="UP000430975">
    <property type="component" value="Unassembled WGS sequence"/>
</dbReference>
<evidence type="ECO:0000256" key="8">
    <source>
        <dbReference type="ARBA" id="ARBA00022777"/>
    </source>
</evidence>
<feature type="transmembrane region" description="Helical" evidence="12">
    <location>
        <begin position="253"/>
        <end position="275"/>
    </location>
</feature>
<dbReference type="Pfam" id="PF02378">
    <property type="entry name" value="PTS_EIIC"/>
    <property type="match status" value="1"/>
</dbReference>
<comment type="caution">
    <text evidence="15">The sequence shown here is derived from an EMBL/GenBank/DDBJ whole genome shotgun (WGS) entry which is preliminary data.</text>
</comment>
<keyword evidence="3" id="KW-1003">Cell membrane</keyword>
<evidence type="ECO:0000256" key="4">
    <source>
        <dbReference type="ARBA" id="ARBA00022597"/>
    </source>
</evidence>
<sequence>MSDKYKTIAESIIELSGGNSNISHALHCATRVRFNVINLEAVNTEKIKEVPGVLGVMIVGNQVQIIVGTEVNYVFDEVVKQLDETSEAIDYTTQTQTQTPKNDKNIFKSIGLGILDGLSGTMGPVIPAIVACAFFKMLSAILGPDLLNILPLESDLSTLFTFVGDAGFYFFPVIVGYTAAKKFGVTPVLGILLGAILIHPTLIQMVNEGTQFTVYGLPVYMTNYSGSIIPTIMSVWVMSYVERFFNRYIPSSIRSVFAPAFTIMVMLPLALTLIGPAGAILGNYVVNGLLGLQNYVGFLGIAIIAALYPILVMTGMHMVLITALFQIFATQGWDGFAAPALCYASFSVMGVGIGAFFRLKDKSQKSLAASYAITAIVAGTSEPTIYGICTRYKKPFIGLMVGGFAGGLYGGMMNVISATLVPSSSVTATLAFVGESTSNVVHGIIASLISLVVAAICTYLFGFNKDEVGLRG</sequence>